<evidence type="ECO:0000256" key="1">
    <source>
        <dbReference type="ARBA" id="ARBA00022801"/>
    </source>
</evidence>
<dbReference type="AlphaFoldDB" id="A0A8S0PCW5"/>
<dbReference type="Pfam" id="PF03629">
    <property type="entry name" value="SASA"/>
    <property type="match status" value="1"/>
</dbReference>
<reference evidence="3 4" key="1">
    <citation type="submission" date="2019-12" db="EMBL/GenBank/DDBJ databases">
        <authorList>
            <person name="Alioto T."/>
            <person name="Alioto T."/>
            <person name="Gomez Garrido J."/>
        </authorList>
    </citation>
    <scope>NUCLEOTIDE SEQUENCE [LARGE SCALE GENOMIC DNA]</scope>
</reference>
<gene>
    <name evidence="3" type="ORF">OLEA9_A117554</name>
</gene>
<dbReference type="Gene3D" id="3.40.50.1110">
    <property type="entry name" value="SGNH hydrolase"/>
    <property type="match status" value="1"/>
</dbReference>
<keyword evidence="1" id="KW-0378">Hydrolase</keyword>
<dbReference type="SUPFAM" id="SSF52266">
    <property type="entry name" value="SGNH hydrolase"/>
    <property type="match status" value="1"/>
</dbReference>
<dbReference type="InterPro" id="IPR052940">
    <property type="entry name" value="Carb_Esterase_6"/>
</dbReference>
<keyword evidence="4" id="KW-1185">Reference proteome</keyword>
<dbReference type="InterPro" id="IPR005181">
    <property type="entry name" value="SASA"/>
</dbReference>
<evidence type="ECO:0000313" key="3">
    <source>
        <dbReference type="EMBL" id="CAA2941292.1"/>
    </source>
</evidence>
<dbReference type="PANTHER" id="PTHR31988:SF15">
    <property type="entry name" value="ESTERASE, PUTATIVE (DUF303)-RELATED"/>
    <property type="match status" value="1"/>
</dbReference>
<dbReference type="Gramene" id="OE9A117554T1">
    <property type="protein sequence ID" value="OE9A117554C1"/>
    <property type="gene ID" value="OE9A117554"/>
</dbReference>
<accession>A0A8S0PCW5</accession>
<proteinExistence type="predicted"/>
<comment type="caution">
    <text evidence="3">The sequence shown here is derived from an EMBL/GenBank/DDBJ whole genome shotgun (WGS) entry which is preliminary data.</text>
</comment>
<feature type="domain" description="Sialate O-acetylesterase" evidence="2">
    <location>
        <begin position="57"/>
        <end position="286"/>
    </location>
</feature>
<dbReference type="PANTHER" id="PTHR31988">
    <property type="entry name" value="ESTERASE, PUTATIVE (DUF303)-RELATED"/>
    <property type="match status" value="1"/>
</dbReference>
<dbReference type="Proteomes" id="UP000594638">
    <property type="component" value="Unassembled WGS sequence"/>
</dbReference>
<name>A0A8S0PCW5_OLEEU</name>
<dbReference type="OrthoDB" id="42638at2759"/>
<sequence length="290" mass="32365">MSKYNPCEYDPFTFYTAMKRPCTKIFLLFLLLLLLYCYSGFRMIGQENPYPETVEKVNIFILGGQSNMAGRGGVDDKEWDEYVPTECLRNRRILRLNENSELEEAEEPLHSGIDVNKTCGVGPGMAFANAILEKDPNFGVIVLVPCAIGGTSITAWSGSNSSLRSQMIKRTNEALKYGGKIRAILWYQGEKDTETESASYLFPGEYRMFLCRLYQELKNPQIPFVQVALASGQGEADWLENVRASQIAVKNVITVDAMGLQVGEDGLHLTTNSQVCLGRMLADAFFSTIS</sequence>
<evidence type="ECO:0000259" key="2">
    <source>
        <dbReference type="Pfam" id="PF03629"/>
    </source>
</evidence>
<dbReference type="EMBL" id="CACTIH010000048">
    <property type="protein sequence ID" value="CAA2941292.1"/>
    <property type="molecule type" value="Genomic_DNA"/>
</dbReference>
<organism evidence="3 4">
    <name type="scientific">Olea europaea subsp. europaea</name>
    <dbReference type="NCBI Taxonomy" id="158383"/>
    <lineage>
        <taxon>Eukaryota</taxon>
        <taxon>Viridiplantae</taxon>
        <taxon>Streptophyta</taxon>
        <taxon>Embryophyta</taxon>
        <taxon>Tracheophyta</taxon>
        <taxon>Spermatophyta</taxon>
        <taxon>Magnoliopsida</taxon>
        <taxon>eudicotyledons</taxon>
        <taxon>Gunneridae</taxon>
        <taxon>Pentapetalae</taxon>
        <taxon>asterids</taxon>
        <taxon>lamiids</taxon>
        <taxon>Lamiales</taxon>
        <taxon>Oleaceae</taxon>
        <taxon>Oleeae</taxon>
        <taxon>Olea</taxon>
    </lineage>
</organism>
<evidence type="ECO:0000313" key="4">
    <source>
        <dbReference type="Proteomes" id="UP000594638"/>
    </source>
</evidence>
<dbReference type="InterPro" id="IPR036514">
    <property type="entry name" value="SGNH_hydro_sf"/>
</dbReference>
<protein>
    <recommendedName>
        <fullName evidence="2">Sialate O-acetylesterase domain-containing protein</fullName>
    </recommendedName>
</protein>
<dbReference type="GO" id="GO:0016787">
    <property type="term" value="F:hydrolase activity"/>
    <property type="evidence" value="ECO:0007669"/>
    <property type="project" value="UniProtKB-KW"/>
</dbReference>